<dbReference type="InterPro" id="IPR002048">
    <property type="entry name" value="EF_hand_dom"/>
</dbReference>
<proteinExistence type="predicted"/>
<dbReference type="InterPro" id="IPR018247">
    <property type="entry name" value="EF_Hand_1_Ca_BS"/>
</dbReference>
<feature type="signal peptide" evidence="1">
    <location>
        <begin position="1"/>
        <end position="20"/>
    </location>
</feature>
<name>A0A4U0PX81_9NEIS</name>
<protein>
    <recommendedName>
        <fullName evidence="2">EF-hand domain-containing protein</fullName>
    </recommendedName>
</protein>
<dbReference type="PROSITE" id="PS00018">
    <property type="entry name" value="EF_HAND_1"/>
    <property type="match status" value="1"/>
</dbReference>
<dbReference type="RefSeq" id="WP_136773529.1">
    <property type="nucleotide sequence ID" value="NZ_CP156074.1"/>
</dbReference>
<organism evidence="3 4">
    <name type="scientific">Chitiniphilus eburneus</name>
    <dbReference type="NCBI Taxonomy" id="2571148"/>
    <lineage>
        <taxon>Bacteria</taxon>
        <taxon>Pseudomonadati</taxon>
        <taxon>Pseudomonadota</taxon>
        <taxon>Betaproteobacteria</taxon>
        <taxon>Neisseriales</taxon>
        <taxon>Chitinibacteraceae</taxon>
        <taxon>Chitiniphilus</taxon>
    </lineage>
</organism>
<feature type="chain" id="PRO_5020230667" description="EF-hand domain-containing protein" evidence="1">
    <location>
        <begin position="21"/>
        <end position="173"/>
    </location>
</feature>
<dbReference type="OrthoDB" id="8595939at2"/>
<feature type="domain" description="EF-hand" evidence="2">
    <location>
        <begin position="135"/>
        <end position="170"/>
    </location>
</feature>
<sequence>MKRWTIGVMVVALAAGAAMAGDGWGGKGTLRDISRADFIKAAETRFDAMDANKDGVVTQAERQAAWKTHAGQFKPRGDVTESQYLEMAKARFQRMDADKNGVLSAEERQGGRHGMRDGRFHHAGMMLRGDVTRADFIKHVESRFDALDTDKNGVVTVAEFQAGRPHRKAPVSN</sequence>
<dbReference type="AlphaFoldDB" id="A0A4U0PX81"/>
<comment type="caution">
    <text evidence="3">The sequence shown here is derived from an EMBL/GenBank/DDBJ whole genome shotgun (WGS) entry which is preliminary data.</text>
</comment>
<dbReference type="Proteomes" id="UP000310016">
    <property type="component" value="Unassembled WGS sequence"/>
</dbReference>
<evidence type="ECO:0000313" key="4">
    <source>
        <dbReference type="Proteomes" id="UP000310016"/>
    </source>
</evidence>
<dbReference type="GO" id="GO:0005509">
    <property type="term" value="F:calcium ion binding"/>
    <property type="evidence" value="ECO:0007669"/>
    <property type="project" value="InterPro"/>
</dbReference>
<evidence type="ECO:0000259" key="2">
    <source>
        <dbReference type="PROSITE" id="PS50222"/>
    </source>
</evidence>
<dbReference type="Pfam" id="PF13202">
    <property type="entry name" value="EF-hand_5"/>
    <property type="match status" value="3"/>
</dbReference>
<dbReference type="InterPro" id="IPR011992">
    <property type="entry name" value="EF-hand-dom_pair"/>
</dbReference>
<reference evidence="3 4" key="1">
    <citation type="submission" date="2019-04" db="EMBL/GenBank/DDBJ databases">
        <title>Chitiniphilus eburnea sp. nov., a novel chitinolytic bacterium isolated from aquaculture sludge.</title>
        <authorList>
            <person name="Sheng M."/>
        </authorList>
    </citation>
    <scope>NUCLEOTIDE SEQUENCE [LARGE SCALE GENOMIC DNA]</scope>
    <source>
        <strain evidence="3 4">HX-2-15</strain>
    </source>
</reference>
<dbReference type="Gene3D" id="1.10.238.10">
    <property type="entry name" value="EF-hand"/>
    <property type="match status" value="1"/>
</dbReference>
<evidence type="ECO:0000256" key="1">
    <source>
        <dbReference type="SAM" id="SignalP"/>
    </source>
</evidence>
<evidence type="ECO:0000313" key="3">
    <source>
        <dbReference type="EMBL" id="TJZ73171.1"/>
    </source>
</evidence>
<dbReference type="EMBL" id="SUMF01000011">
    <property type="protein sequence ID" value="TJZ73171.1"/>
    <property type="molecule type" value="Genomic_DNA"/>
</dbReference>
<accession>A0A4U0PX81</accession>
<dbReference type="PROSITE" id="PS50222">
    <property type="entry name" value="EF_HAND_2"/>
    <property type="match status" value="1"/>
</dbReference>
<keyword evidence="4" id="KW-1185">Reference proteome</keyword>
<gene>
    <name evidence="3" type="ORF">FAZ21_11165</name>
</gene>
<dbReference type="SUPFAM" id="SSF47473">
    <property type="entry name" value="EF-hand"/>
    <property type="match status" value="1"/>
</dbReference>
<keyword evidence="1" id="KW-0732">Signal</keyword>